<protein>
    <submittedName>
        <fullName evidence="1">Uncharacterized protein</fullName>
    </submittedName>
</protein>
<dbReference type="EMBL" id="AP018217">
    <property type="protein sequence ID" value="BAY72919.1"/>
    <property type="molecule type" value="Genomic_DNA"/>
</dbReference>
<accession>A0A1Z4KVA4</accession>
<evidence type="ECO:0000313" key="1">
    <source>
        <dbReference type="EMBL" id="BAY72919.1"/>
    </source>
</evidence>
<proteinExistence type="predicted"/>
<geneLocation type="plasmid" evidence="1">
    <name>plasmid1</name>
</geneLocation>
<gene>
    <name evidence="1" type="ORF">NIES23_57470</name>
</gene>
<reference evidence="1 2" key="1">
    <citation type="submission" date="2017-06" db="EMBL/GenBank/DDBJ databases">
        <title>Genome sequencing of cyanobaciteial culture collection at National Institute for Environmental Studies (NIES).</title>
        <authorList>
            <person name="Hirose Y."/>
            <person name="Shimura Y."/>
            <person name="Fujisawa T."/>
            <person name="Nakamura Y."/>
            <person name="Kawachi M."/>
        </authorList>
    </citation>
    <scope>NUCLEOTIDE SEQUENCE [LARGE SCALE GENOMIC DNA]</scope>
    <source>
        <strain evidence="1 2">NIES-23</strain>
        <plasmid evidence="2">Plasmid Plasmid1 dna</plasmid>
    </source>
</reference>
<name>A0A1Z4KVA4_ANAVA</name>
<keyword evidence="1" id="KW-0614">Plasmid</keyword>
<evidence type="ECO:0000313" key="2">
    <source>
        <dbReference type="Proteomes" id="UP000217507"/>
    </source>
</evidence>
<dbReference type="Proteomes" id="UP000217507">
    <property type="component" value="Plasmid Plasmid1 dna"/>
</dbReference>
<sequence length="119" mass="13388">MKEEQINEIGKQISLAYKFHQDYGYFLSETVAQWLGDNSLSDWPHKTILDLIAIDFLSDAATTGNKQARQYLSYFTLHGTYSGRQTIIGGNANLDSVESMLTAVNLQKAIAPHFIPDFE</sequence>
<organism evidence="1 2">
    <name type="scientific">Trichormus variabilis NIES-23</name>
    <dbReference type="NCBI Taxonomy" id="1973479"/>
    <lineage>
        <taxon>Bacteria</taxon>
        <taxon>Bacillati</taxon>
        <taxon>Cyanobacteriota</taxon>
        <taxon>Cyanophyceae</taxon>
        <taxon>Nostocales</taxon>
        <taxon>Nostocaceae</taxon>
        <taxon>Trichormus</taxon>
    </lineage>
</organism>
<dbReference type="AlphaFoldDB" id="A0A1Z4KVA4"/>